<dbReference type="OrthoDB" id="770678at2759"/>
<proteinExistence type="inferred from homology"/>
<dbReference type="Gene3D" id="1.10.110.10">
    <property type="entry name" value="Plant lipid-transfer and hydrophobic proteins"/>
    <property type="match status" value="1"/>
</dbReference>
<accession>A0A8B7CG75</accession>
<keyword evidence="5" id="KW-0732">Signal</keyword>
<sequence>MARSSAPLVLVALLAVMLVAGPRMADAITCGQVVSFLTPCIAYARNGGPIPAGCCSGVKGLVAAAKSTPDRQTACSCLKRAAASISGLNTGLIAGVPAKCGVRIPYSISPSTDCSKVK</sequence>
<evidence type="ECO:0000256" key="1">
    <source>
        <dbReference type="ARBA" id="ARBA00009748"/>
    </source>
</evidence>
<reference evidence="7" key="1">
    <citation type="journal article" date="2019" name="Nat. Commun.">
        <title>Genome-wide association mapping of date palm fruit traits.</title>
        <authorList>
            <person name="Hazzouri K.M."/>
            <person name="Gros-Balthazard M."/>
            <person name="Flowers J.M."/>
            <person name="Copetti D."/>
            <person name="Lemansour A."/>
            <person name="Lebrun M."/>
            <person name="Masmoudi K."/>
            <person name="Ferrand S."/>
            <person name="Dhar M.I."/>
            <person name="Fresquez Z.A."/>
            <person name="Rosas U."/>
            <person name="Zhang J."/>
            <person name="Talag J."/>
            <person name="Lee S."/>
            <person name="Kudrna D."/>
            <person name="Powell R.F."/>
            <person name="Leitch I.J."/>
            <person name="Krueger R.R."/>
            <person name="Wing R.A."/>
            <person name="Amiri K.M.A."/>
            <person name="Purugganan M.D."/>
        </authorList>
    </citation>
    <scope>NUCLEOTIDE SEQUENCE [LARGE SCALE GENOMIC DNA]</scope>
    <source>
        <strain evidence="7">cv. Khalas</strain>
    </source>
</reference>
<feature type="domain" description="Bifunctional inhibitor/plant lipid transfer protein/seed storage helical" evidence="6">
    <location>
        <begin position="30"/>
        <end position="114"/>
    </location>
</feature>
<evidence type="ECO:0000256" key="5">
    <source>
        <dbReference type="SAM" id="SignalP"/>
    </source>
</evidence>
<dbReference type="PROSITE" id="PS00597">
    <property type="entry name" value="PLANT_LTP"/>
    <property type="match status" value="1"/>
</dbReference>
<dbReference type="Pfam" id="PF00234">
    <property type="entry name" value="Tryp_alpha_amyl"/>
    <property type="match status" value="1"/>
</dbReference>
<comment type="similarity">
    <text evidence="1 4">Belongs to the plant LTP family.</text>
</comment>
<comment type="function">
    <text evidence="4">Plant non-specific lipid-transfer proteins transfer phospholipids as well as galactolipids across membranes. May play a role in wax or cutin deposition in the cell walls of expanding epidermal cells and certain secretory tissues.</text>
</comment>
<evidence type="ECO:0000256" key="3">
    <source>
        <dbReference type="ARBA" id="ARBA00023157"/>
    </source>
</evidence>
<dbReference type="AlphaFoldDB" id="A0A8B7CG75"/>
<dbReference type="InterPro" id="IPR000528">
    <property type="entry name" value="Plant_nsLTP"/>
</dbReference>
<dbReference type="PRINTS" id="PR00382">
    <property type="entry name" value="LIPIDTRNSFER"/>
</dbReference>
<dbReference type="SMART" id="SM00499">
    <property type="entry name" value="AAI"/>
    <property type="match status" value="1"/>
</dbReference>
<evidence type="ECO:0000313" key="7">
    <source>
        <dbReference type="Proteomes" id="UP000228380"/>
    </source>
</evidence>
<evidence type="ECO:0000256" key="4">
    <source>
        <dbReference type="RuleBase" id="RU000628"/>
    </source>
</evidence>
<keyword evidence="4" id="KW-0446">Lipid-binding</keyword>
<keyword evidence="7" id="KW-1185">Reference proteome</keyword>
<dbReference type="GeneID" id="103713416"/>
<feature type="signal peptide" evidence="5">
    <location>
        <begin position="1"/>
        <end position="27"/>
    </location>
</feature>
<protein>
    <recommendedName>
        <fullName evidence="4">Non-specific lipid-transfer protein</fullName>
    </recommendedName>
</protein>
<dbReference type="InterPro" id="IPR016140">
    <property type="entry name" value="Bifunc_inhib/LTP/seed_store"/>
</dbReference>
<dbReference type="InterPro" id="IPR036312">
    <property type="entry name" value="Bifun_inhib/LTP/seed_sf"/>
</dbReference>
<dbReference type="FunFam" id="1.10.110.10:FF:000002">
    <property type="entry name" value="Non-specific lipid-transfer protein"/>
    <property type="match status" value="1"/>
</dbReference>
<keyword evidence="2 4" id="KW-0813">Transport</keyword>
<reference evidence="8" key="2">
    <citation type="submission" date="2025-08" db="UniProtKB">
        <authorList>
            <consortium name="RefSeq"/>
        </authorList>
    </citation>
    <scope>IDENTIFICATION</scope>
    <source>
        <tissue evidence="8">Young leaves</tissue>
    </source>
</reference>
<dbReference type="CDD" id="cd01960">
    <property type="entry name" value="nsLTP1"/>
    <property type="match status" value="1"/>
</dbReference>
<dbReference type="PANTHER" id="PTHR33076">
    <property type="entry name" value="NON-SPECIFIC LIPID-TRANSFER PROTEIN 2-RELATED"/>
    <property type="match status" value="1"/>
</dbReference>
<dbReference type="KEGG" id="pda:103713416"/>
<dbReference type="GO" id="GO:0006869">
    <property type="term" value="P:lipid transport"/>
    <property type="evidence" value="ECO:0007669"/>
    <property type="project" value="InterPro"/>
</dbReference>
<evidence type="ECO:0000256" key="2">
    <source>
        <dbReference type="ARBA" id="ARBA00022448"/>
    </source>
</evidence>
<dbReference type="Proteomes" id="UP000228380">
    <property type="component" value="Chromosome 3"/>
</dbReference>
<dbReference type="SUPFAM" id="SSF47699">
    <property type="entry name" value="Bifunctional inhibitor/lipid-transfer protein/seed storage 2S albumin"/>
    <property type="match status" value="1"/>
</dbReference>
<evidence type="ECO:0000313" key="8">
    <source>
        <dbReference type="RefSeq" id="XP_008798560.1"/>
    </source>
</evidence>
<organism evidence="7 8">
    <name type="scientific">Phoenix dactylifera</name>
    <name type="common">Date palm</name>
    <dbReference type="NCBI Taxonomy" id="42345"/>
    <lineage>
        <taxon>Eukaryota</taxon>
        <taxon>Viridiplantae</taxon>
        <taxon>Streptophyta</taxon>
        <taxon>Embryophyta</taxon>
        <taxon>Tracheophyta</taxon>
        <taxon>Spermatophyta</taxon>
        <taxon>Magnoliopsida</taxon>
        <taxon>Liliopsida</taxon>
        <taxon>Arecaceae</taxon>
        <taxon>Coryphoideae</taxon>
        <taxon>Phoeniceae</taxon>
        <taxon>Phoenix</taxon>
    </lineage>
</organism>
<dbReference type="RefSeq" id="XP_008798560.1">
    <property type="nucleotide sequence ID" value="XM_008800338.4"/>
</dbReference>
<gene>
    <name evidence="8" type="primary">LOC103713416</name>
</gene>
<name>A0A8B7CG75_PHODC</name>
<dbReference type="GO" id="GO:0008289">
    <property type="term" value="F:lipid binding"/>
    <property type="evidence" value="ECO:0007669"/>
    <property type="project" value="UniProtKB-KW"/>
</dbReference>
<evidence type="ECO:0000259" key="6">
    <source>
        <dbReference type="SMART" id="SM00499"/>
    </source>
</evidence>
<keyword evidence="3" id="KW-1015">Disulfide bond</keyword>
<feature type="chain" id="PRO_5034743256" description="Non-specific lipid-transfer protein" evidence="5">
    <location>
        <begin position="28"/>
        <end position="118"/>
    </location>
</feature>